<evidence type="ECO:0000256" key="12">
    <source>
        <dbReference type="ARBA" id="ARBA00030857"/>
    </source>
</evidence>
<dbReference type="Pfam" id="PF00202">
    <property type="entry name" value="Aminotran_3"/>
    <property type="match status" value="1"/>
</dbReference>
<evidence type="ECO:0000256" key="4">
    <source>
        <dbReference type="ARBA" id="ARBA00008954"/>
    </source>
</evidence>
<comment type="cofactor">
    <cofactor evidence="2">
        <name>pyridoxal 5'-phosphate</name>
        <dbReference type="ChEBI" id="CHEBI:597326"/>
    </cofactor>
</comment>
<evidence type="ECO:0000256" key="6">
    <source>
        <dbReference type="ARBA" id="ARBA00012912"/>
    </source>
</evidence>
<dbReference type="AlphaFoldDB" id="A0A0B7NSG6"/>
<gene>
    <name evidence="17" type="primary">gabT</name>
    <name evidence="17" type="ORF">PFCIRM138_10030</name>
</gene>
<evidence type="ECO:0000256" key="7">
    <source>
        <dbReference type="ARBA" id="ARBA00022576"/>
    </source>
</evidence>
<dbReference type="GO" id="GO:0047298">
    <property type="term" value="F:(S)-3-amino-2-methylpropionate transaminase activity"/>
    <property type="evidence" value="ECO:0007669"/>
    <property type="project" value="UniProtKB-EC"/>
</dbReference>
<comment type="catalytic activity">
    <reaction evidence="14">
        <text>4-aminobutanoate + 2-oxoglutarate = succinate semialdehyde + L-glutamate</text>
        <dbReference type="Rhea" id="RHEA:23352"/>
        <dbReference type="ChEBI" id="CHEBI:16810"/>
        <dbReference type="ChEBI" id="CHEBI:29985"/>
        <dbReference type="ChEBI" id="CHEBI:57706"/>
        <dbReference type="ChEBI" id="CHEBI:59888"/>
        <dbReference type="EC" id="2.6.1.19"/>
    </reaction>
</comment>
<proteinExistence type="inferred from homology"/>
<evidence type="ECO:0000256" key="2">
    <source>
        <dbReference type="ARBA" id="ARBA00001933"/>
    </source>
</evidence>
<dbReference type="SUPFAM" id="SSF53383">
    <property type="entry name" value="PLP-dependent transferases"/>
    <property type="match status" value="1"/>
</dbReference>
<dbReference type="NCBIfam" id="TIGR00700">
    <property type="entry name" value="GABAtrnsam"/>
    <property type="match status" value="1"/>
</dbReference>
<dbReference type="PROSITE" id="PS00600">
    <property type="entry name" value="AA_TRANSFER_CLASS_3"/>
    <property type="match status" value="1"/>
</dbReference>
<dbReference type="EC" id="2.6.1.22" evidence="5"/>
<keyword evidence="8 17" id="KW-0808">Transferase</keyword>
<dbReference type="PANTHER" id="PTHR11986:SF58">
    <property type="entry name" value="LEUCINE_METHIONINE RACEMASE"/>
    <property type="match status" value="1"/>
</dbReference>
<keyword evidence="9 16" id="KW-0663">Pyridoxal phosphate</keyword>
<dbReference type="Gene3D" id="3.40.640.10">
    <property type="entry name" value="Type I PLP-dependent aspartate aminotransferase-like (Major domain)"/>
    <property type="match status" value="1"/>
</dbReference>
<dbReference type="EC" id="2.6.1.19" evidence="6"/>
<organism evidence="17">
    <name type="scientific">Propionibacterium freudenreichii subsp. freudenreichii</name>
    <dbReference type="NCBI Taxonomy" id="66712"/>
    <lineage>
        <taxon>Bacteria</taxon>
        <taxon>Bacillati</taxon>
        <taxon>Actinomycetota</taxon>
        <taxon>Actinomycetes</taxon>
        <taxon>Propionibacteriales</taxon>
        <taxon>Propionibacteriaceae</taxon>
        <taxon>Propionibacterium</taxon>
    </lineage>
</organism>
<dbReference type="EMBL" id="LM676425">
    <property type="protein sequence ID" value="CEP26810.1"/>
    <property type="molecule type" value="Genomic_DNA"/>
</dbReference>
<dbReference type="GO" id="GO:0034386">
    <property type="term" value="F:4-aminobutyrate:2-oxoglutarate transaminase activity"/>
    <property type="evidence" value="ECO:0007669"/>
    <property type="project" value="UniProtKB-EC"/>
</dbReference>
<dbReference type="FunFam" id="3.40.640.10:FF:000013">
    <property type="entry name" value="4-aminobutyrate aminotransferase"/>
    <property type="match status" value="1"/>
</dbReference>
<reference evidence="17" key="1">
    <citation type="submission" date="2014-08" db="EMBL/GenBank/DDBJ databases">
        <authorList>
            <person name="Falentin Helene"/>
        </authorList>
    </citation>
    <scope>NUCLEOTIDE SEQUENCE</scope>
</reference>
<comment type="catalytic activity">
    <reaction evidence="1">
        <text>(S)-3-amino-2-methylpropanoate + 2-oxoglutarate = 2-methyl-3-oxopropanoate + L-glutamate</text>
        <dbReference type="Rhea" id="RHEA:13993"/>
        <dbReference type="ChEBI" id="CHEBI:16810"/>
        <dbReference type="ChEBI" id="CHEBI:29985"/>
        <dbReference type="ChEBI" id="CHEBI:57700"/>
        <dbReference type="ChEBI" id="CHEBI:58655"/>
        <dbReference type="EC" id="2.6.1.22"/>
    </reaction>
</comment>
<dbReference type="InterPro" id="IPR004632">
    <property type="entry name" value="4NH2But_aminotransferase_bac"/>
</dbReference>
<evidence type="ECO:0000256" key="1">
    <source>
        <dbReference type="ARBA" id="ARBA00001750"/>
    </source>
</evidence>
<evidence type="ECO:0000256" key="16">
    <source>
        <dbReference type="RuleBase" id="RU003560"/>
    </source>
</evidence>
<evidence type="ECO:0000256" key="11">
    <source>
        <dbReference type="ARBA" id="ARBA00030204"/>
    </source>
</evidence>
<dbReference type="InterPro" id="IPR049704">
    <property type="entry name" value="Aminotrans_3_PPA_site"/>
</dbReference>
<dbReference type="GO" id="GO:0042802">
    <property type="term" value="F:identical protein binding"/>
    <property type="evidence" value="ECO:0007669"/>
    <property type="project" value="TreeGrafter"/>
</dbReference>
<evidence type="ECO:0000313" key="17">
    <source>
        <dbReference type="EMBL" id="CEP26810.1"/>
    </source>
</evidence>
<dbReference type="Gene3D" id="3.90.1150.10">
    <property type="entry name" value="Aspartate Aminotransferase, domain 1"/>
    <property type="match status" value="1"/>
</dbReference>
<evidence type="ECO:0000256" key="9">
    <source>
        <dbReference type="ARBA" id="ARBA00022898"/>
    </source>
</evidence>
<accession>A0A0B7NSG6</accession>
<dbReference type="NCBIfam" id="NF004714">
    <property type="entry name" value="PRK06058.1"/>
    <property type="match status" value="1"/>
</dbReference>
<name>A0A0B7NSG6_PROFF</name>
<dbReference type="InterPro" id="IPR050103">
    <property type="entry name" value="Class-III_PLP-dep_AT"/>
</dbReference>
<keyword evidence="7 17" id="KW-0032">Aminotransferase</keyword>
<comment type="similarity">
    <text evidence="4 16">Belongs to the class-III pyridoxal-phosphate-dependent aminotransferase family.</text>
</comment>
<dbReference type="InterPro" id="IPR015421">
    <property type="entry name" value="PyrdxlP-dep_Trfase_major"/>
</dbReference>
<dbReference type="PANTHER" id="PTHR11986">
    <property type="entry name" value="AMINOTRANSFERASE CLASS III"/>
    <property type="match status" value="1"/>
</dbReference>
<dbReference type="InterPro" id="IPR015424">
    <property type="entry name" value="PyrdxlP-dep_Trfase"/>
</dbReference>
<evidence type="ECO:0000256" key="8">
    <source>
        <dbReference type="ARBA" id="ARBA00022679"/>
    </source>
</evidence>
<sequence length="445" mass="46711">MSDPVYHLPQERKLITSLPGPSSRKIEARRDAVVAKGVSSSAPFYVDKADGGVIVDADGNSIIDLGAGIAVTSVGASAPRVVENVQKAVANFTHSSFATTPYEGYVAVCEQLAELTPGSFAKKTVLVNSGAEAVENAVKVARHYTGRDAVAVAENAFHGRTNLTMAMTSKAMPYKTGFGPFAPEIYHFPASYPFQEPTPLTGEQAAQRAIDYLETRVGADHLACLVHEPIQGEGGFIVPEPGYLPALQAWCRAHGIVFVIDEIQSGFCRSGKWFASEYEGLEPDVITTAKALGGGLPIAACTGRADIMDSAQAGGLGGTYGGNPISCAASLGAIATMKEWDLPNRAQAIETEIRAKLGDLVNDPASCVGELRGHGAMMALEFVAPGTRTPDAAKAKQVVSDLLSEGVLMLTCGINGNCVRFLPSLVIPIPLLDEALDLLVKAIKA</sequence>
<evidence type="ECO:0000256" key="5">
    <source>
        <dbReference type="ARBA" id="ARBA00012876"/>
    </source>
</evidence>
<protein>
    <recommendedName>
        <fullName evidence="12">(S)-3-amino-2-methylpropionate transaminase</fullName>
        <ecNumber evidence="6">2.6.1.19</ecNumber>
        <ecNumber evidence="5">2.6.1.22</ecNumber>
    </recommendedName>
    <alternativeName>
        <fullName evidence="13">GABA aminotransferase</fullName>
    </alternativeName>
    <alternativeName>
        <fullName evidence="11">Gamma-amino-N-butyrate transaminase</fullName>
    </alternativeName>
    <alternativeName>
        <fullName evidence="15">Glutamate:succinic semialdehyde transaminase</fullName>
    </alternativeName>
    <alternativeName>
        <fullName evidence="10">L-AIBAT</fullName>
    </alternativeName>
</protein>
<evidence type="ECO:0000256" key="13">
    <source>
        <dbReference type="ARBA" id="ARBA00031787"/>
    </source>
</evidence>
<dbReference type="InterPro" id="IPR005814">
    <property type="entry name" value="Aminotrans_3"/>
</dbReference>
<dbReference type="GO" id="GO:0009448">
    <property type="term" value="P:gamma-aminobutyric acid metabolic process"/>
    <property type="evidence" value="ECO:0007669"/>
    <property type="project" value="InterPro"/>
</dbReference>
<evidence type="ECO:0000256" key="10">
    <source>
        <dbReference type="ARBA" id="ARBA00029760"/>
    </source>
</evidence>
<evidence type="ECO:0000256" key="14">
    <source>
        <dbReference type="ARBA" id="ARBA00048021"/>
    </source>
</evidence>
<evidence type="ECO:0000256" key="3">
    <source>
        <dbReference type="ARBA" id="ARBA00005176"/>
    </source>
</evidence>
<dbReference type="CDD" id="cd00610">
    <property type="entry name" value="OAT_like"/>
    <property type="match status" value="1"/>
</dbReference>
<dbReference type="PIRSF" id="PIRSF000521">
    <property type="entry name" value="Transaminase_4ab_Lys_Orn"/>
    <property type="match status" value="1"/>
</dbReference>
<comment type="pathway">
    <text evidence="3">Amino-acid degradation; 4-aminobutanoate degradation.</text>
</comment>
<dbReference type="GO" id="GO:0030170">
    <property type="term" value="F:pyridoxal phosphate binding"/>
    <property type="evidence" value="ECO:0007669"/>
    <property type="project" value="InterPro"/>
</dbReference>
<evidence type="ECO:0000256" key="15">
    <source>
        <dbReference type="ARBA" id="ARBA00050054"/>
    </source>
</evidence>
<dbReference type="InterPro" id="IPR015422">
    <property type="entry name" value="PyrdxlP-dep_Trfase_small"/>
</dbReference>